<dbReference type="AlphaFoldDB" id="A0A843V962"/>
<dbReference type="Proteomes" id="UP000652761">
    <property type="component" value="Unassembled WGS sequence"/>
</dbReference>
<accession>A0A843V962</accession>
<feature type="non-terminal residue" evidence="1">
    <location>
        <position position="1"/>
    </location>
</feature>
<evidence type="ECO:0000313" key="1">
    <source>
        <dbReference type="EMBL" id="MQL89183.1"/>
    </source>
</evidence>
<dbReference type="EMBL" id="NMUH01001125">
    <property type="protein sequence ID" value="MQL89183.1"/>
    <property type="molecule type" value="Genomic_DNA"/>
</dbReference>
<organism evidence="1 2">
    <name type="scientific">Colocasia esculenta</name>
    <name type="common">Wild taro</name>
    <name type="synonym">Arum esculentum</name>
    <dbReference type="NCBI Taxonomy" id="4460"/>
    <lineage>
        <taxon>Eukaryota</taxon>
        <taxon>Viridiplantae</taxon>
        <taxon>Streptophyta</taxon>
        <taxon>Embryophyta</taxon>
        <taxon>Tracheophyta</taxon>
        <taxon>Spermatophyta</taxon>
        <taxon>Magnoliopsida</taxon>
        <taxon>Liliopsida</taxon>
        <taxon>Araceae</taxon>
        <taxon>Aroideae</taxon>
        <taxon>Colocasieae</taxon>
        <taxon>Colocasia</taxon>
    </lineage>
</organism>
<reference evidence="1" key="1">
    <citation type="submission" date="2017-07" db="EMBL/GenBank/DDBJ databases">
        <title>Taro Niue Genome Assembly and Annotation.</title>
        <authorList>
            <person name="Atibalentja N."/>
            <person name="Keating K."/>
            <person name="Fields C.J."/>
        </authorList>
    </citation>
    <scope>NUCLEOTIDE SEQUENCE</scope>
    <source>
        <strain evidence="1">Niue_2</strain>
        <tissue evidence="1">Leaf</tissue>
    </source>
</reference>
<evidence type="ECO:0000313" key="2">
    <source>
        <dbReference type="Proteomes" id="UP000652761"/>
    </source>
</evidence>
<keyword evidence="2" id="KW-1185">Reference proteome</keyword>
<sequence>VQTLFAKVVSTHPTMVSTQYLRLKGKKNGTAGRRRMRADRHWITSQNSLFSDLGQEVDPTTRAGRHTTERLQLKMDDCHKQLKCLKEADQVEASVGEDFKEDPQFKSAEHRLGLQESKLLPNLSFYKGVHLKNKVRCTVLEGRLLEDLLSSLSPVGDGTAVVCSPISVLGEEPSAGVPLSPEGRHLDGRLVPAQGPHHQLHIQHLAGPQAEEEEVAVKQRSALHHRWVRTVLLPHIGSPNDL</sequence>
<name>A0A843V962_COLES</name>
<gene>
    <name evidence="1" type="ORF">Taro_021764</name>
</gene>
<protein>
    <submittedName>
        <fullName evidence="1">Uncharacterized protein</fullName>
    </submittedName>
</protein>
<comment type="caution">
    <text evidence="1">The sequence shown here is derived from an EMBL/GenBank/DDBJ whole genome shotgun (WGS) entry which is preliminary data.</text>
</comment>
<proteinExistence type="predicted"/>